<protein>
    <recommendedName>
        <fullName evidence="3">Major facilitator superfamily (MFS) profile domain-containing protein</fullName>
    </recommendedName>
</protein>
<reference evidence="1 2" key="1">
    <citation type="submission" date="2013-11" db="EMBL/GenBank/DDBJ databases">
        <title>Opisthorchis viverrini - life in the bile duct.</title>
        <authorList>
            <person name="Young N.D."/>
            <person name="Nagarajan N."/>
            <person name="Lin S.J."/>
            <person name="Korhonen P.K."/>
            <person name="Jex A.R."/>
            <person name="Hall R.S."/>
            <person name="Safavi-Hemami H."/>
            <person name="Kaewkong W."/>
            <person name="Bertrand D."/>
            <person name="Gao S."/>
            <person name="Seet Q."/>
            <person name="Wongkham S."/>
            <person name="Teh B.T."/>
            <person name="Wongkham C."/>
            <person name="Intapan P.M."/>
            <person name="Maleewong W."/>
            <person name="Yang X."/>
            <person name="Hu M."/>
            <person name="Wang Z."/>
            <person name="Hofmann A."/>
            <person name="Sternberg P.W."/>
            <person name="Tan P."/>
            <person name="Wang J."/>
            <person name="Gasser R.B."/>
        </authorList>
    </citation>
    <scope>NUCLEOTIDE SEQUENCE [LARGE SCALE GENOMIC DNA]</scope>
</reference>
<dbReference type="GeneID" id="20326661"/>
<dbReference type="OrthoDB" id="410267at2759"/>
<dbReference type="AlphaFoldDB" id="A0A075A2W2"/>
<gene>
    <name evidence="1" type="ORF">T265_12493</name>
</gene>
<feature type="non-terminal residue" evidence="1">
    <location>
        <position position="107"/>
    </location>
</feature>
<evidence type="ECO:0008006" key="3">
    <source>
        <dbReference type="Google" id="ProtNLM"/>
    </source>
</evidence>
<name>A0A075A2W2_OPIVI</name>
<sequence length="107" mass="11669">MPNGKTNSLFLNVKELFGCCSNTVRGILCIIGGTLIHITYGYFYTVGNMAPYIVDYMNANNISVDKTSAVWLTSVGFSMQSIAMPLSAYIATKIGFRIVVICSCVLH</sequence>
<dbReference type="RefSeq" id="XP_009162281.1">
    <property type="nucleotide sequence ID" value="XM_009164017.1"/>
</dbReference>
<evidence type="ECO:0000313" key="1">
    <source>
        <dbReference type="EMBL" id="KER34053.1"/>
    </source>
</evidence>
<accession>A0A075A2W2</accession>
<dbReference type="SUPFAM" id="SSF103473">
    <property type="entry name" value="MFS general substrate transporter"/>
    <property type="match status" value="1"/>
</dbReference>
<dbReference type="Gene3D" id="1.20.1250.20">
    <property type="entry name" value="MFS general substrate transporter like domains"/>
    <property type="match status" value="1"/>
</dbReference>
<keyword evidence="2" id="KW-1185">Reference proteome</keyword>
<dbReference type="EMBL" id="KL596620">
    <property type="protein sequence ID" value="KER34053.1"/>
    <property type="molecule type" value="Genomic_DNA"/>
</dbReference>
<proteinExistence type="predicted"/>
<evidence type="ECO:0000313" key="2">
    <source>
        <dbReference type="Proteomes" id="UP000054324"/>
    </source>
</evidence>
<dbReference type="Proteomes" id="UP000054324">
    <property type="component" value="Unassembled WGS sequence"/>
</dbReference>
<dbReference type="CTD" id="20326661"/>
<dbReference type="KEGG" id="ovi:T265_12493"/>
<organism evidence="1 2">
    <name type="scientific">Opisthorchis viverrini</name>
    <name type="common">Southeast Asian liver fluke</name>
    <dbReference type="NCBI Taxonomy" id="6198"/>
    <lineage>
        <taxon>Eukaryota</taxon>
        <taxon>Metazoa</taxon>
        <taxon>Spiralia</taxon>
        <taxon>Lophotrochozoa</taxon>
        <taxon>Platyhelminthes</taxon>
        <taxon>Trematoda</taxon>
        <taxon>Digenea</taxon>
        <taxon>Opisthorchiida</taxon>
        <taxon>Opisthorchiata</taxon>
        <taxon>Opisthorchiidae</taxon>
        <taxon>Opisthorchis</taxon>
    </lineage>
</organism>
<dbReference type="InterPro" id="IPR036259">
    <property type="entry name" value="MFS_trans_sf"/>
</dbReference>